<organism evidence="1 2">
    <name type="scientific">Marinibactrum halimedae</name>
    <dbReference type="NCBI Taxonomy" id="1444977"/>
    <lineage>
        <taxon>Bacteria</taxon>
        <taxon>Pseudomonadati</taxon>
        <taxon>Pseudomonadota</taxon>
        <taxon>Gammaproteobacteria</taxon>
        <taxon>Cellvibrionales</taxon>
        <taxon>Cellvibrionaceae</taxon>
        <taxon>Marinibactrum</taxon>
    </lineage>
</organism>
<accession>A0AA37WND4</accession>
<dbReference type="PANTHER" id="PTHR35564">
    <property type="match status" value="1"/>
</dbReference>
<reference evidence="1 2" key="1">
    <citation type="journal article" date="2014" name="Int. J. Syst. Evol. Microbiol.">
        <title>Complete genome sequence of Corynebacterium casei LMG S-19264T (=DSM 44701T), isolated from a smear-ripened cheese.</title>
        <authorList>
            <consortium name="US DOE Joint Genome Institute (JGI-PGF)"/>
            <person name="Walter F."/>
            <person name="Albersmeier A."/>
            <person name="Kalinowski J."/>
            <person name="Ruckert C."/>
        </authorList>
    </citation>
    <scope>NUCLEOTIDE SEQUENCE [LARGE SCALE GENOMIC DNA]</scope>
    <source>
        <strain evidence="1 2">NBRC 110095</strain>
    </source>
</reference>
<dbReference type="InterPro" id="IPR010732">
    <property type="entry name" value="T6SS_TssG-like"/>
</dbReference>
<dbReference type="EMBL" id="BSPD01000039">
    <property type="protein sequence ID" value="GLS26061.1"/>
    <property type="molecule type" value="Genomic_DNA"/>
</dbReference>
<protein>
    <submittedName>
        <fullName evidence="1">Type VI secretion system protein</fullName>
    </submittedName>
</protein>
<dbReference type="Pfam" id="PF06996">
    <property type="entry name" value="T6SS_TssG"/>
    <property type="match status" value="1"/>
</dbReference>
<dbReference type="NCBIfam" id="TIGR03347">
    <property type="entry name" value="VI_chp_1"/>
    <property type="match status" value="1"/>
</dbReference>
<dbReference type="RefSeq" id="WP_232592961.1">
    <property type="nucleotide sequence ID" value="NZ_BSPD01000039.1"/>
</dbReference>
<gene>
    <name evidence="1" type="ORF">GCM10007877_17760</name>
</gene>
<sequence>MATQSRRKSAALIDQLVDTPYQFEFFQAVRLLERAAALAPDYDGFASAPPGGRARAGDEAIRFRNVNRLAFNNSDISDIKAVSTVDFGDQEGPEQRWQVDSSILGLTGSHGVMPYYLSEQVIRELKQKNPSLKEFLDIFEHRTLSLFYEAWHKYQLPVNYERNKQLSKRRPDSFTHLFLSLIGLGFDELSSRMRVRDEALIGTAAIFARGAVTEEGIRQLMKHHFDLDVTVKQFVGSWQELPPDILTRLPGEDVPAGQNNCLGLNAIIGSHSFQAQGKFAVIVEPLPIERYMELSPGSRKLESIKSLLDFATGNEFEFEIEVSLSSASVPPVQLEDEAEPMLGWNTHLDYKTDSTAVTIVKLPQDICAPDEGLPVITEPSLSPQLG</sequence>
<proteinExistence type="predicted"/>
<keyword evidence="2" id="KW-1185">Reference proteome</keyword>
<dbReference type="Proteomes" id="UP001156870">
    <property type="component" value="Unassembled WGS sequence"/>
</dbReference>
<name>A0AA37WND4_9GAMM</name>
<evidence type="ECO:0000313" key="1">
    <source>
        <dbReference type="EMBL" id="GLS26061.1"/>
    </source>
</evidence>
<dbReference type="AlphaFoldDB" id="A0AA37WND4"/>
<comment type="caution">
    <text evidence="1">The sequence shown here is derived from an EMBL/GenBank/DDBJ whole genome shotgun (WGS) entry which is preliminary data.</text>
</comment>
<dbReference type="PANTHER" id="PTHR35564:SF4">
    <property type="entry name" value="CYTOPLASMIC PROTEIN"/>
    <property type="match status" value="1"/>
</dbReference>
<evidence type="ECO:0000313" key="2">
    <source>
        <dbReference type="Proteomes" id="UP001156870"/>
    </source>
</evidence>